<protein>
    <submittedName>
        <fullName evidence="2">Uncharacterized protein</fullName>
    </submittedName>
</protein>
<dbReference type="RefSeq" id="XP_014146215.1">
    <property type="nucleotide sequence ID" value="XM_014290740.1"/>
</dbReference>
<reference evidence="2 3" key="1">
    <citation type="submission" date="2011-02" db="EMBL/GenBank/DDBJ databases">
        <title>The Genome Sequence of Sphaeroforma arctica JP610.</title>
        <authorList>
            <consortium name="The Broad Institute Genome Sequencing Platform"/>
            <person name="Russ C."/>
            <person name="Cuomo C."/>
            <person name="Young S.K."/>
            <person name="Zeng Q."/>
            <person name="Gargeya S."/>
            <person name="Alvarado L."/>
            <person name="Berlin A."/>
            <person name="Chapman S.B."/>
            <person name="Chen Z."/>
            <person name="Freedman E."/>
            <person name="Gellesch M."/>
            <person name="Goldberg J."/>
            <person name="Griggs A."/>
            <person name="Gujja S."/>
            <person name="Heilman E."/>
            <person name="Heiman D."/>
            <person name="Howarth C."/>
            <person name="Mehta T."/>
            <person name="Neiman D."/>
            <person name="Pearson M."/>
            <person name="Roberts A."/>
            <person name="Saif S."/>
            <person name="Shea T."/>
            <person name="Shenoy N."/>
            <person name="Sisk P."/>
            <person name="Stolte C."/>
            <person name="Sykes S."/>
            <person name="White J."/>
            <person name="Yandava C."/>
            <person name="Burger G."/>
            <person name="Gray M.W."/>
            <person name="Holland P.W.H."/>
            <person name="King N."/>
            <person name="Lang F.B.F."/>
            <person name="Roger A.J."/>
            <person name="Ruiz-Trillo I."/>
            <person name="Haas B."/>
            <person name="Nusbaum C."/>
            <person name="Birren B."/>
        </authorList>
    </citation>
    <scope>NUCLEOTIDE SEQUENCE [LARGE SCALE GENOMIC DNA]</scope>
    <source>
        <strain evidence="2 3">JP610</strain>
    </source>
</reference>
<organism evidence="2 3">
    <name type="scientific">Sphaeroforma arctica JP610</name>
    <dbReference type="NCBI Taxonomy" id="667725"/>
    <lineage>
        <taxon>Eukaryota</taxon>
        <taxon>Ichthyosporea</taxon>
        <taxon>Ichthyophonida</taxon>
        <taxon>Sphaeroforma</taxon>
    </lineage>
</organism>
<name>A0A0L0F872_9EUKA</name>
<keyword evidence="1" id="KW-0175">Coiled coil</keyword>
<evidence type="ECO:0000313" key="3">
    <source>
        <dbReference type="Proteomes" id="UP000054560"/>
    </source>
</evidence>
<sequence length="62" mass="7894">FLLEIRAKVQRCIDTRNKLIETRRKHREEQELLQRMQLEQKLKLMQQQEQYQQFQQSQYQMQ</sequence>
<gene>
    <name evidence="2" type="ORF">SARC_15135</name>
</gene>
<keyword evidence="3" id="KW-1185">Reference proteome</keyword>
<feature type="non-terminal residue" evidence="2">
    <location>
        <position position="1"/>
    </location>
</feature>
<evidence type="ECO:0000313" key="2">
    <source>
        <dbReference type="EMBL" id="KNC72313.1"/>
    </source>
</evidence>
<feature type="coiled-coil region" evidence="1">
    <location>
        <begin position="19"/>
        <end position="48"/>
    </location>
</feature>
<accession>A0A0L0F872</accession>
<evidence type="ECO:0000256" key="1">
    <source>
        <dbReference type="SAM" id="Coils"/>
    </source>
</evidence>
<dbReference type="Proteomes" id="UP000054560">
    <property type="component" value="Unassembled WGS sequence"/>
</dbReference>
<feature type="non-terminal residue" evidence="2">
    <location>
        <position position="62"/>
    </location>
</feature>
<proteinExistence type="predicted"/>
<dbReference type="AlphaFoldDB" id="A0A0L0F872"/>
<dbReference type="EMBL" id="KQ247262">
    <property type="protein sequence ID" value="KNC72313.1"/>
    <property type="molecule type" value="Genomic_DNA"/>
</dbReference>
<dbReference type="GeneID" id="25915639"/>